<gene>
    <name evidence="2" type="ORF">RDI58_009332</name>
</gene>
<dbReference type="Proteomes" id="UP001371456">
    <property type="component" value="Unassembled WGS sequence"/>
</dbReference>
<keyword evidence="3" id="KW-1185">Reference proteome</keyword>
<evidence type="ECO:0000259" key="1">
    <source>
        <dbReference type="Pfam" id="PF26130"/>
    </source>
</evidence>
<reference evidence="2 3" key="1">
    <citation type="submission" date="2024-02" db="EMBL/GenBank/DDBJ databases">
        <title>de novo genome assembly of Solanum bulbocastanum strain 11H21.</title>
        <authorList>
            <person name="Hosaka A.J."/>
        </authorList>
    </citation>
    <scope>NUCLEOTIDE SEQUENCE [LARGE SCALE GENOMIC DNA]</scope>
    <source>
        <tissue evidence="2">Young leaves</tissue>
    </source>
</reference>
<sequence length="93" mass="10982">MGLMKHQPSKTYVGGIVDYFNYVEAKNLNLAYLKQMAVMCGYMNDSEIFWHKFEKFGNRWRLVSTEIAALSIEKFIPNDRVVELYFEHLDSLH</sequence>
<accession>A0AAN8U522</accession>
<dbReference type="InterPro" id="IPR058594">
    <property type="entry name" value="PB1-like_dom_pln"/>
</dbReference>
<evidence type="ECO:0000313" key="3">
    <source>
        <dbReference type="Proteomes" id="UP001371456"/>
    </source>
</evidence>
<organism evidence="2 3">
    <name type="scientific">Solanum bulbocastanum</name>
    <name type="common">Wild potato</name>
    <dbReference type="NCBI Taxonomy" id="147425"/>
    <lineage>
        <taxon>Eukaryota</taxon>
        <taxon>Viridiplantae</taxon>
        <taxon>Streptophyta</taxon>
        <taxon>Embryophyta</taxon>
        <taxon>Tracheophyta</taxon>
        <taxon>Spermatophyta</taxon>
        <taxon>Magnoliopsida</taxon>
        <taxon>eudicotyledons</taxon>
        <taxon>Gunneridae</taxon>
        <taxon>Pentapetalae</taxon>
        <taxon>asterids</taxon>
        <taxon>lamiids</taxon>
        <taxon>Solanales</taxon>
        <taxon>Solanaceae</taxon>
        <taxon>Solanoideae</taxon>
        <taxon>Solaneae</taxon>
        <taxon>Solanum</taxon>
    </lineage>
</organism>
<feature type="domain" description="PB1-like" evidence="1">
    <location>
        <begin position="7"/>
        <end position="88"/>
    </location>
</feature>
<dbReference type="EMBL" id="JBANQN010000003">
    <property type="protein sequence ID" value="KAK6795877.1"/>
    <property type="molecule type" value="Genomic_DNA"/>
</dbReference>
<protein>
    <recommendedName>
        <fullName evidence="1">PB1-like domain-containing protein</fullName>
    </recommendedName>
</protein>
<name>A0AAN8U522_SOLBU</name>
<dbReference type="AlphaFoldDB" id="A0AAN8U522"/>
<evidence type="ECO:0000313" key="2">
    <source>
        <dbReference type="EMBL" id="KAK6795877.1"/>
    </source>
</evidence>
<dbReference type="Pfam" id="PF26130">
    <property type="entry name" value="PB1-like"/>
    <property type="match status" value="1"/>
</dbReference>
<comment type="caution">
    <text evidence="2">The sequence shown here is derived from an EMBL/GenBank/DDBJ whole genome shotgun (WGS) entry which is preliminary data.</text>
</comment>
<proteinExistence type="predicted"/>